<evidence type="ECO:0000313" key="2">
    <source>
        <dbReference type="EMBL" id="CAE7506321.1"/>
    </source>
</evidence>
<name>A0A812T1E2_9DINO</name>
<dbReference type="EMBL" id="CAJNJA010023142">
    <property type="protein sequence ID" value="CAE7506321.1"/>
    <property type="molecule type" value="Genomic_DNA"/>
</dbReference>
<evidence type="ECO:0000256" key="1">
    <source>
        <dbReference type="SAM" id="MobiDB-lite"/>
    </source>
</evidence>
<dbReference type="AlphaFoldDB" id="A0A812T1E2"/>
<evidence type="ECO:0000313" key="3">
    <source>
        <dbReference type="Proteomes" id="UP000601435"/>
    </source>
</evidence>
<gene>
    <name evidence="2" type="ORF">SNEC2469_LOCUS14442</name>
</gene>
<feature type="non-terminal residue" evidence="2">
    <location>
        <position position="215"/>
    </location>
</feature>
<comment type="caution">
    <text evidence="2">The sequence shown here is derived from an EMBL/GenBank/DDBJ whole genome shotgun (WGS) entry which is preliminary data.</text>
</comment>
<organism evidence="2 3">
    <name type="scientific">Symbiodinium necroappetens</name>
    <dbReference type="NCBI Taxonomy" id="1628268"/>
    <lineage>
        <taxon>Eukaryota</taxon>
        <taxon>Sar</taxon>
        <taxon>Alveolata</taxon>
        <taxon>Dinophyceae</taxon>
        <taxon>Suessiales</taxon>
        <taxon>Symbiodiniaceae</taxon>
        <taxon>Symbiodinium</taxon>
    </lineage>
</organism>
<dbReference type="Proteomes" id="UP000601435">
    <property type="component" value="Unassembled WGS sequence"/>
</dbReference>
<dbReference type="OrthoDB" id="10332670at2759"/>
<proteinExistence type="predicted"/>
<feature type="region of interest" description="Disordered" evidence="1">
    <location>
        <begin position="92"/>
        <end position="120"/>
    </location>
</feature>
<protein>
    <submittedName>
        <fullName evidence="2">Uncharacterized protein</fullName>
    </submittedName>
</protein>
<feature type="compositionally biased region" description="Basic and acidic residues" evidence="1">
    <location>
        <begin position="106"/>
        <end position="116"/>
    </location>
</feature>
<reference evidence="2" key="1">
    <citation type="submission" date="2021-02" db="EMBL/GenBank/DDBJ databases">
        <authorList>
            <person name="Dougan E. K."/>
            <person name="Rhodes N."/>
            <person name="Thang M."/>
            <person name="Chan C."/>
        </authorList>
    </citation>
    <scope>NUCLEOTIDE SEQUENCE</scope>
</reference>
<sequence length="215" mass="23103">MAKCEQRHCNLRGLLAGETARRLSSSESVLCSKEGRPYQDLHERNADDQPVEWHAGSMAVGPQAELELACTQLYCEDIAAFESFADGLPSTQAYGLGDSQDQAEGDAQRPRKKIDEATTTASTTPFLSHVNEYACTQAYNGASDDEDFTAELLQSGRQEQQTELCDATPMPNLPSGGGESEGFAACRADVSAAAPSAISDDMACTLQYEPHEGIE</sequence>
<accession>A0A812T1E2</accession>
<keyword evidence="3" id="KW-1185">Reference proteome</keyword>